<evidence type="ECO:0000256" key="1">
    <source>
        <dbReference type="ARBA" id="ARBA00009505"/>
    </source>
</evidence>
<evidence type="ECO:0000313" key="4">
    <source>
        <dbReference type="EMBL" id="CAK9092027.1"/>
    </source>
</evidence>
<reference evidence="4 5" key="1">
    <citation type="submission" date="2024-02" db="EMBL/GenBank/DDBJ databases">
        <authorList>
            <person name="Chen Y."/>
            <person name="Shah S."/>
            <person name="Dougan E. K."/>
            <person name="Thang M."/>
            <person name="Chan C."/>
        </authorList>
    </citation>
    <scope>NUCLEOTIDE SEQUENCE [LARGE SCALE GENOMIC DNA]</scope>
</reference>
<keyword evidence="5" id="KW-1185">Reference proteome</keyword>
<keyword evidence="2" id="KW-0962">Peroxisome biogenesis</keyword>
<dbReference type="PANTHER" id="PTHR13299:SF0">
    <property type="entry name" value="PEROXISOMAL MEMBRANE PROTEIN PEX16"/>
    <property type="match status" value="1"/>
</dbReference>
<gene>
    <name evidence="4" type="ORF">CCMP2556_LOCUS44090</name>
</gene>
<comment type="similarity">
    <text evidence="1 2">Belongs to the peroxin-16 family.</text>
</comment>
<keyword evidence="2" id="KW-0576">Peroxisome</keyword>
<comment type="subcellular location">
    <subcellularLocation>
        <location evidence="2">Peroxisome membrane</location>
    </subcellularLocation>
</comment>
<dbReference type="PANTHER" id="PTHR13299">
    <property type="entry name" value="PEROXISOMAL MEMBRANE PROTEIN PEX16"/>
    <property type="match status" value="1"/>
</dbReference>
<evidence type="ECO:0000313" key="5">
    <source>
        <dbReference type="Proteomes" id="UP001642484"/>
    </source>
</evidence>
<comment type="caution">
    <text evidence="4">The sequence shown here is derived from an EMBL/GenBank/DDBJ whole genome shotgun (WGS) entry which is preliminary data.</text>
</comment>
<dbReference type="Proteomes" id="UP001642484">
    <property type="component" value="Unassembled WGS sequence"/>
</dbReference>
<organism evidence="4 5">
    <name type="scientific">Durusdinium trenchii</name>
    <dbReference type="NCBI Taxonomy" id="1381693"/>
    <lineage>
        <taxon>Eukaryota</taxon>
        <taxon>Sar</taxon>
        <taxon>Alveolata</taxon>
        <taxon>Dinophyceae</taxon>
        <taxon>Suessiales</taxon>
        <taxon>Symbiodiniaceae</taxon>
        <taxon>Durusdinium</taxon>
    </lineage>
</organism>
<feature type="compositionally biased region" description="Low complexity" evidence="3">
    <location>
        <begin position="190"/>
        <end position="202"/>
    </location>
</feature>
<dbReference type="InterPro" id="IPR013919">
    <property type="entry name" value="Pex16"/>
</dbReference>
<sequence length="376" mass="42457">MAEVCEQTRIEAVLAQQRSFMDTWGAQLEQMLQMCVLLVPVQEEDDDKAGFWSQVVYSASDLFNLYRTVVLRSPEEIPVCEAAHRGVLAKPSKELRRARLSYMLAAFALRAIRSVQVLVEMDAFRRQGAKYALHVCTRIEVVKLVLKIFLRFRMPFNFYVDEVAIEDAEPPKLLEQQRNALLGQSQNGNAEAPSEAAPSPAADQPFVGRRTGRSLKALEGKAPTSDAPKAPRPPPPRVADGLRRDCTPHTSQIAVAEVLYHSRPLIHLAMIRSRGRKSWAAWVVALLLERLSTGLLAMELRSLPNSRASLLEAAEVSRRQNQMWWALVRSPVFDRLLKRPCETLDWVLKKIPVINLFNIVELFLVLQPFYFSTSGS</sequence>
<dbReference type="EMBL" id="CAXAMN010025028">
    <property type="protein sequence ID" value="CAK9092027.1"/>
    <property type="molecule type" value="Genomic_DNA"/>
</dbReference>
<evidence type="ECO:0000256" key="3">
    <source>
        <dbReference type="SAM" id="MobiDB-lite"/>
    </source>
</evidence>
<dbReference type="Pfam" id="PF08610">
    <property type="entry name" value="Pex16"/>
    <property type="match status" value="1"/>
</dbReference>
<proteinExistence type="inferred from homology"/>
<protein>
    <recommendedName>
        <fullName evidence="2">Peroxisomal membrane protein PEX16</fullName>
    </recommendedName>
</protein>
<accession>A0ABP0QUP4</accession>
<name>A0ABP0QUP4_9DINO</name>
<evidence type="ECO:0000256" key="2">
    <source>
        <dbReference type="RuleBase" id="RU365003"/>
    </source>
</evidence>
<feature type="region of interest" description="Disordered" evidence="3">
    <location>
        <begin position="186"/>
        <end position="244"/>
    </location>
</feature>